<dbReference type="SUPFAM" id="SSF48403">
    <property type="entry name" value="Ankyrin repeat"/>
    <property type="match status" value="1"/>
</dbReference>
<dbReference type="OrthoDB" id="194358at2759"/>
<dbReference type="GO" id="GO:0005654">
    <property type="term" value="C:nucleoplasm"/>
    <property type="evidence" value="ECO:0007669"/>
    <property type="project" value="TreeGrafter"/>
</dbReference>
<dbReference type="InterPro" id="IPR056485">
    <property type="entry name" value="ARM_KRIT1"/>
</dbReference>
<feature type="compositionally biased region" description="Basic and acidic residues" evidence="2">
    <location>
        <begin position="490"/>
        <end position="510"/>
    </location>
</feature>
<dbReference type="STRING" id="37992.A0A4Z0YB47"/>
<organism evidence="5 6">
    <name type="scientific">Xylaria hypoxylon</name>
    <dbReference type="NCBI Taxonomy" id="37992"/>
    <lineage>
        <taxon>Eukaryota</taxon>
        <taxon>Fungi</taxon>
        <taxon>Dikarya</taxon>
        <taxon>Ascomycota</taxon>
        <taxon>Pezizomycotina</taxon>
        <taxon>Sordariomycetes</taxon>
        <taxon>Xylariomycetidae</taxon>
        <taxon>Xylariales</taxon>
        <taxon>Xylariaceae</taxon>
        <taxon>Xylaria</taxon>
    </lineage>
</organism>
<feature type="compositionally biased region" description="Basic and acidic residues" evidence="2">
    <location>
        <begin position="922"/>
        <end position="932"/>
    </location>
</feature>
<feature type="compositionally biased region" description="Basic and acidic residues" evidence="2">
    <location>
        <begin position="697"/>
        <end position="712"/>
    </location>
</feature>
<dbReference type="PANTHER" id="PTHR24149:SF14">
    <property type="entry name" value="ANKYRIN REPEAT DOMAIN 12"/>
    <property type="match status" value="1"/>
</dbReference>
<feature type="compositionally biased region" description="Basic and acidic residues" evidence="2">
    <location>
        <begin position="117"/>
        <end position="133"/>
    </location>
</feature>
<feature type="compositionally biased region" description="Polar residues" evidence="2">
    <location>
        <begin position="290"/>
        <end position="301"/>
    </location>
</feature>
<gene>
    <name evidence="5" type="ORF">E0Z10_g7316</name>
</gene>
<evidence type="ECO:0000256" key="1">
    <source>
        <dbReference type="PROSITE-ProRule" id="PRU00023"/>
    </source>
</evidence>
<dbReference type="InterPro" id="IPR053210">
    <property type="entry name" value="ANKRD12"/>
</dbReference>
<evidence type="ECO:0000256" key="2">
    <source>
        <dbReference type="SAM" id="MobiDB-lite"/>
    </source>
</evidence>
<feature type="domain" description="KRIT1 ARM-repeats" evidence="4">
    <location>
        <begin position="537"/>
        <end position="684"/>
    </location>
</feature>
<dbReference type="Pfam" id="PF24513">
    <property type="entry name" value="DUF7593"/>
    <property type="match status" value="1"/>
</dbReference>
<dbReference type="Proteomes" id="UP000297716">
    <property type="component" value="Unassembled WGS sequence"/>
</dbReference>
<feature type="compositionally biased region" description="Basic and acidic residues" evidence="2">
    <location>
        <begin position="1035"/>
        <end position="1206"/>
    </location>
</feature>
<proteinExistence type="predicted"/>
<keyword evidence="1" id="KW-0040">ANK repeat</keyword>
<comment type="caution">
    <text evidence="5">The sequence shown here is derived from an EMBL/GenBank/DDBJ whole genome shotgun (WGS) entry which is preliminary data.</text>
</comment>
<feature type="compositionally biased region" description="Polar residues" evidence="2">
    <location>
        <begin position="511"/>
        <end position="523"/>
    </location>
</feature>
<dbReference type="InterPro" id="IPR036770">
    <property type="entry name" value="Ankyrin_rpt-contain_sf"/>
</dbReference>
<sequence length="1563" mass="177948">MDAQNAAESSSTKQLASPKEGDSGADVPKSKPTSATATNTLKSPTNNKFASLAKDSRPGTISSSTLDEDAALDQNSDAETIVLPGKDNISPSKPRKAIKHEDKSDEEINSIPRPRKPLKDTRDVDRNSGHSDDATSILIGGRKKHHVEKEKQRAKDISGALGSAPNSPLVHNITNNESSHRRRKSGDVPSESGSESSKSRSHKVSHKDEVKSVERLLPGKRKPVKTESDDDGEMRKARRQRISDTSIDASAGVRDRDHRTSSGRHVDKQYPPRNRSASPPSRIHRRSISTQLPSQFSNGLSNKKRRIPAPLQSTEYQSDDSSASGSPHPRSSKIKSIVTPITGESTISPARMPGHKKHVDNHGQTLFAKACAKGEYDMVKKRLAERPEDLNFADYAGNTPLQVASLNGRENIVQLLIEAGCNLDCRNSDKETPLLDAVENGHLGVVKLLLKAGVNPRKADAEGHEPLEKVPDDLDNAEEIRAALREAKERVGELRRTSEDHQPQDLHDTLSSHGPDSPRDSSVTAIGSLLAEKRRGGTVRSTKTSNHLLYMNLDDKTLRQAAARGDNETVTRVLQVKERCDDPEALVNAARGGHNLVVELLLALGSANPDPRPVPGLPIEHGTPMLAAIGQENIEVIKLLLNANGFNPTRQYKGQAYYEIARRREGPNWKEEEHILKEAYDQFKKGSKGSKTKPSPSRRERELDADSRRGNRTEPTPDVSRPQKRRTSISPSRELEPKKKLNAARVPRSPREKRRSLSFGTQDEQISPKRGPGRPKRDERGSNTASSDREISPARSKNPAMPKLIEPDVAGSSDGEAIKPRRKLISGKDLKGQREKQRRESLVSNVSGIDRGESKIDESSERPRGDREKHLNRTKALKREESTDRLSATDASGKRHRSSASPSRRGFGEKDDTGAPMKRRKLDFDAKERRYLEPPSPESRQRKRELSRDSTQRQRNPENDRREPPKPMKAPREHRESEKPSNSDKSITVASEEPDVEMRDSIQVSEEEGEIQADSEKEDTKKQRKRTPLEPSVYEEVRRRDAERELQERARKKQEEEVKRKEQEAERKRLEAEERSRLEELKRKELAEKARLEAEQKLREEEERKRQEEQERKQREEQERLQREQQERRQREEQERKQREEQERRQREEQERRQREEQERRQREEQERRQREEEERIRREKEAAAAEEEARRLREEEERQEREREQAERAARELELQLELQRAQQAEQERIRVSKLPPLLRWLDGCPNPKQSEIAELFVKTQGVRYDTIDPSATGKPGGRDQWLLSTQVALLLGEKDLSLSDYPSWERVPVSNIAKRVIWRLEQDRYALTSSKLYHLGEQLPDLYGGDPRTVGYKKLEQIRGEAANRFLETDMFFVKETDFLHIVPSIPHLRDLRISICYRELPESETVLFTFSGPSKWKHDPDAASRGSFAPRNKYYTNGRLIGEEKPGTYRPSREPFPEHRVPRRHGLVKVTPDEPDYARLCVEQNLAYLLTEQQKQSVLNGSHLTPKSMASNETTEYVGDNVSPTDVSPQTYLVNGFRRNLETLGRLPNGISGTHYDEHH</sequence>
<feature type="compositionally biased region" description="Basic and acidic residues" evidence="2">
    <location>
        <begin position="147"/>
        <end position="156"/>
    </location>
</feature>
<dbReference type="PROSITE" id="PS50088">
    <property type="entry name" value="ANK_REPEAT"/>
    <property type="match status" value="2"/>
</dbReference>
<feature type="compositionally biased region" description="Basic and acidic residues" evidence="2">
    <location>
        <begin position="253"/>
        <end position="270"/>
    </location>
</feature>
<keyword evidence="6" id="KW-1185">Reference proteome</keyword>
<dbReference type="Pfam" id="PF24521">
    <property type="entry name" value="Ank_KRIT1"/>
    <property type="match status" value="1"/>
</dbReference>
<evidence type="ECO:0000313" key="6">
    <source>
        <dbReference type="Proteomes" id="UP000297716"/>
    </source>
</evidence>
<feature type="region of interest" description="Disordered" evidence="2">
    <location>
        <begin position="680"/>
        <end position="1206"/>
    </location>
</feature>
<evidence type="ECO:0000313" key="5">
    <source>
        <dbReference type="EMBL" id="TGJ81439.1"/>
    </source>
</evidence>
<feature type="repeat" description="ANK" evidence="1">
    <location>
        <begin position="396"/>
        <end position="428"/>
    </location>
</feature>
<reference evidence="5 6" key="1">
    <citation type="submission" date="2019-03" db="EMBL/GenBank/DDBJ databases">
        <title>Draft genome sequence of Xylaria hypoxylon DSM 108379, a ubiquitous saprotrophic-parasitic fungi on hardwood.</title>
        <authorList>
            <person name="Buettner E."/>
            <person name="Leonhardt S."/>
            <person name="Gebauer A.M."/>
            <person name="Liers C."/>
            <person name="Hofrichter M."/>
            <person name="Kellner H."/>
        </authorList>
    </citation>
    <scope>NUCLEOTIDE SEQUENCE [LARGE SCALE GENOMIC DNA]</scope>
    <source>
        <strain evidence="5 6">DSM 108379</strain>
    </source>
</reference>
<feature type="repeat" description="ANK" evidence="1">
    <location>
        <begin position="429"/>
        <end position="461"/>
    </location>
</feature>
<feature type="region of interest" description="Disordered" evidence="2">
    <location>
        <begin position="490"/>
        <end position="523"/>
    </location>
</feature>
<dbReference type="InterPro" id="IPR056015">
    <property type="entry name" value="DUF7593"/>
</dbReference>
<feature type="compositionally biased region" description="Low complexity" evidence="2">
    <location>
        <begin position="187"/>
        <end position="196"/>
    </location>
</feature>
<accession>A0A4Z0YB47</accession>
<evidence type="ECO:0000259" key="3">
    <source>
        <dbReference type="Pfam" id="PF24513"/>
    </source>
</evidence>
<dbReference type="EMBL" id="SKBN01000168">
    <property type="protein sequence ID" value="TGJ81439.1"/>
    <property type="molecule type" value="Genomic_DNA"/>
</dbReference>
<feature type="compositionally biased region" description="Polar residues" evidence="2">
    <location>
        <begin position="31"/>
        <end position="49"/>
    </location>
</feature>
<evidence type="ECO:0000259" key="4">
    <source>
        <dbReference type="Pfam" id="PF24521"/>
    </source>
</evidence>
<dbReference type="Pfam" id="PF12796">
    <property type="entry name" value="Ank_2"/>
    <property type="match status" value="1"/>
</dbReference>
<dbReference type="Gene3D" id="1.25.40.20">
    <property type="entry name" value="Ankyrin repeat-containing domain"/>
    <property type="match status" value="2"/>
</dbReference>
<dbReference type="SMART" id="SM00248">
    <property type="entry name" value="ANK"/>
    <property type="match status" value="5"/>
</dbReference>
<feature type="compositionally biased region" description="Low complexity" evidence="2">
    <location>
        <begin position="271"/>
        <end position="281"/>
    </location>
</feature>
<name>A0A4Z0YB47_9PEZI</name>
<dbReference type="InterPro" id="IPR002110">
    <property type="entry name" value="Ankyrin_rpt"/>
</dbReference>
<feature type="compositionally biased region" description="Basic and acidic residues" evidence="2">
    <location>
        <begin position="850"/>
        <end position="884"/>
    </location>
</feature>
<feature type="compositionally biased region" description="Basic and acidic residues" evidence="2">
    <location>
        <begin position="826"/>
        <end position="841"/>
    </location>
</feature>
<feature type="compositionally biased region" description="Basic and acidic residues" evidence="2">
    <location>
        <begin position="944"/>
        <end position="982"/>
    </location>
</feature>
<feature type="compositionally biased region" description="Polar residues" evidence="2">
    <location>
        <begin position="311"/>
        <end position="320"/>
    </location>
</feature>
<dbReference type="PANTHER" id="PTHR24149">
    <property type="entry name" value="ANKYRIN REPEAT DOMAIN-CONTAINING PROTEIN 12"/>
    <property type="match status" value="1"/>
</dbReference>
<feature type="domain" description="DUF7593" evidence="3">
    <location>
        <begin position="1232"/>
        <end position="1390"/>
    </location>
</feature>
<feature type="compositionally biased region" description="Basic and acidic residues" evidence="2">
    <location>
        <begin position="775"/>
        <end position="792"/>
    </location>
</feature>
<dbReference type="PROSITE" id="PS50297">
    <property type="entry name" value="ANK_REP_REGION"/>
    <property type="match status" value="2"/>
</dbReference>
<feature type="compositionally biased region" description="Polar residues" evidence="2">
    <location>
        <begin position="1"/>
        <end position="15"/>
    </location>
</feature>
<feature type="region of interest" description="Disordered" evidence="2">
    <location>
        <begin position="1"/>
        <end position="334"/>
    </location>
</feature>
<protein>
    <submittedName>
        <fullName evidence="5">Uncharacterized protein</fullName>
    </submittedName>
</protein>